<keyword evidence="4" id="KW-1185">Reference proteome</keyword>
<dbReference type="Pfam" id="PF14860">
    <property type="entry name" value="DrrA_P4M"/>
    <property type="match status" value="1"/>
</dbReference>
<dbReference type="SUPFAM" id="SSF48350">
    <property type="entry name" value="GTPase activation domain, GAP"/>
    <property type="match status" value="1"/>
</dbReference>
<sequence length="306" mass="34760">MPKPDAKQLKIERLQNAALKLMILINSELDKSAPEGLFRISPEKALIDTKMDEIQNGALNFEPLQQIQRAALLKRVLRELQNEDAPLFSYAQFNTLKKAKETGDKEFKDAISKLEMDAMNRNIACHLFKLLNNVSEKAQTLMDASNLGIMLGPNVFEIPKELNPLAQLGNVSPQNEIVAELVTLQFQPQMSIHYKHEVDDARKNRFHAFEASPKDLQNFKDLKGDLLKSKILHDFKGQLENATADNIDQVVEKIKNSKEYKVLATGQGVMTRLLHLDTSSVNAFNEMVAERKDDFELEKSFNPMRN</sequence>
<dbReference type="EMBL" id="UGOB01000001">
    <property type="protein sequence ID" value="STX45820.1"/>
    <property type="molecule type" value="Genomic_DNA"/>
</dbReference>
<evidence type="ECO:0000313" key="4">
    <source>
        <dbReference type="Proteomes" id="UP000054691"/>
    </source>
</evidence>
<dbReference type="GO" id="GO:0005737">
    <property type="term" value="C:cytoplasm"/>
    <property type="evidence" value="ECO:0007669"/>
    <property type="project" value="TreeGrafter"/>
</dbReference>
<dbReference type="GO" id="GO:0007264">
    <property type="term" value="P:small GTPase-mediated signal transduction"/>
    <property type="evidence" value="ECO:0007669"/>
    <property type="project" value="TreeGrafter"/>
</dbReference>
<organism evidence="3 5">
    <name type="scientific">Legionella gratiana</name>
    <dbReference type="NCBI Taxonomy" id="45066"/>
    <lineage>
        <taxon>Bacteria</taxon>
        <taxon>Pseudomonadati</taxon>
        <taxon>Pseudomonadota</taxon>
        <taxon>Gammaproteobacteria</taxon>
        <taxon>Legionellales</taxon>
        <taxon>Legionellaceae</taxon>
        <taxon>Legionella</taxon>
    </lineage>
</organism>
<proteinExistence type="predicted"/>
<evidence type="ECO:0000313" key="2">
    <source>
        <dbReference type="EMBL" id="KTD08968.1"/>
    </source>
</evidence>
<dbReference type="InterPro" id="IPR028057">
    <property type="entry name" value="DrrA_P4M"/>
</dbReference>
<dbReference type="SMART" id="SM00324">
    <property type="entry name" value="RhoGAP"/>
    <property type="match status" value="1"/>
</dbReference>
<dbReference type="STRING" id="45066.Lgra_2203"/>
<dbReference type="GO" id="GO:0031267">
    <property type="term" value="F:small GTPase binding"/>
    <property type="evidence" value="ECO:0007669"/>
    <property type="project" value="InterPro"/>
</dbReference>
<dbReference type="InterPro" id="IPR038346">
    <property type="entry name" value="DrrA_PI4P-bd_sf"/>
</dbReference>
<reference evidence="2 4" key="1">
    <citation type="submission" date="2015-11" db="EMBL/GenBank/DDBJ databases">
        <title>Genomic analysis of 38 Legionella species identifies large and diverse effector repertoires.</title>
        <authorList>
            <person name="Burstein D."/>
            <person name="Amaro F."/>
            <person name="Zusman T."/>
            <person name="Lifshitz Z."/>
            <person name="Cohen O."/>
            <person name="Gilbert J.A."/>
            <person name="Pupko T."/>
            <person name="Shuman H.A."/>
            <person name="Segal G."/>
        </authorList>
    </citation>
    <scope>NUCLEOTIDE SEQUENCE [LARGE SCALE GENOMIC DNA]</scope>
    <source>
        <strain evidence="2 4">Lyon 8420412</strain>
    </source>
</reference>
<gene>
    <name evidence="3" type="primary">SidM_3</name>
    <name evidence="2" type="ORF">Lgra_2203</name>
    <name evidence="3" type="ORF">NCTC12388_02564</name>
</gene>
<evidence type="ECO:0000259" key="1">
    <source>
        <dbReference type="PROSITE" id="PS50238"/>
    </source>
</evidence>
<dbReference type="GO" id="GO:0005096">
    <property type="term" value="F:GTPase activator activity"/>
    <property type="evidence" value="ECO:0007669"/>
    <property type="project" value="TreeGrafter"/>
</dbReference>
<dbReference type="InterPro" id="IPR008936">
    <property type="entry name" value="Rho_GTPase_activation_prot"/>
</dbReference>
<dbReference type="Gene3D" id="1.20.1280.280">
    <property type="match status" value="1"/>
</dbReference>
<dbReference type="CDD" id="cd00159">
    <property type="entry name" value="RhoGAP"/>
    <property type="match status" value="1"/>
</dbReference>
<reference evidence="3 5" key="2">
    <citation type="submission" date="2018-06" db="EMBL/GenBank/DDBJ databases">
        <authorList>
            <consortium name="Pathogen Informatics"/>
            <person name="Doyle S."/>
        </authorList>
    </citation>
    <scope>NUCLEOTIDE SEQUENCE [LARGE SCALE GENOMIC DNA]</scope>
    <source>
        <strain evidence="3 5">NCTC12388</strain>
    </source>
</reference>
<dbReference type="PANTHER" id="PTHR45808:SF2">
    <property type="entry name" value="RHO GTPASE-ACTIVATING PROTEIN 68F"/>
    <property type="match status" value="1"/>
</dbReference>
<dbReference type="Gene3D" id="1.10.555.10">
    <property type="entry name" value="Rho GTPase activation protein"/>
    <property type="match status" value="1"/>
</dbReference>
<dbReference type="GO" id="GO:0044161">
    <property type="term" value="C:host cell cytoplasmic vesicle"/>
    <property type="evidence" value="ECO:0007669"/>
    <property type="project" value="InterPro"/>
</dbReference>
<dbReference type="AlphaFoldDB" id="A0A378JM50"/>
<evidence type="ECO:0000313" key="3">
    <source>
        <dbReference type="EMBL" id="STX45820.1"/>
    </source>
</evidence>
<dbReference type="PROSITE" id="PS50238">
    <property type="entry name" value="RHOGAP"/>
    <property type="match status" value="1"/>
</dbReference>
<evidence type="ECO:0000313" key="5">
    <source>
        <dbReference type="Proteomes" id="UP000254476"/>
    </source>
</evidence>
<dbReference type="RefSeq" id="WP_058499339.1">
    <property type="nucleotide sequence ID" value="NZ_CAAAHW010000004.1"/>
</dbReference>
<dbReference type="PANTHER" id="PTHR45808">
    <property type="entry name" value="RHO GTPASE-ACTIVATING PROTEIN 68F"/>
    <property type="match status" value="1"/>
</dbReference>
<feature type="domain" description="Rho-GAP" evidence="1">
    <location>
        <begin position="1"/>
        <end position="189"/>
    </location>
</feature>
<dbReference type="Proteomes" id="UP000054691">
    <property type="component" value="Unassembled WGS sequence"/>
</dbReference>
<name>A0A378JM50_9GAMM</name>
<dbReference type="Proteomes" id="UP000254476">
    <property type="component" value="Unassembled WGS sequence"/>
</dbReference>
<protein>
    <submittedName>
        <fullName evidence="3">Substrate of the Dot/Icm secretion system</fullName>
    </submittedName>
</protein>
<accession>A0A378JM50</accession>
<dbReference type="EMBL" id="LNYE01000023">
    <property type="protein sequence ID" value="KTD08968.1"/>
    <property type="molecule type" value="Genomic_DNA"/>
</dbReference>
<dbReference type="Pfam" id="PF00620">
    <property type="entry name" value="RhoGAP"/>
    <property type="match status" value="1"/>
</dbReference>
<dbReference type="InterPro" id="IPR000198">
    <property type="entry name" value="RhoGAP_dom"/>
</dbReference>